<proteinExistence type="predicted"/>
<dbReference type="InterPro" id="IPR018060">
    <property type="entry name" value="HTH_AraC"/>
</dbReference>
<dbReference type="Pfam" id="PF12833">
    <property type="entry name" value="HTH_18"/>
    <property type="match status" value="1"/>
</dbReference>
<evidence type="ECO:0000256" key="2">
    <source>
        <dbReference type="ARBA" id="ARBA00023125"/>
    </source>
</evidence>
<sequence>MSRLTMFIAQNFHKPIKAADIGKAVGLHPDYANNLFRKAFGCTLHQFLLQERISNAERLLVTTDKPITEIGLSCGFSTIARFNATFMKRTECTPSEYRKRYDYNAL</sequence>
<keyword evidence="1" id="KW-0805">Transcription regulation</keyword>
<evidence type="ECO:0000313" key="5">
    <source>
        <dbReference type="EMBL" id="NPD93248.1"/>
    </source>
</evidence>
<dbReference type="Gene3D" id="1.10.10.60">
    <property type="entry name" value="Homeodomain-like"/>
    <property type="match status" value="2"/>
</dbReference>
<evidence type="ECO:0000313" key="6">
    <source>
        <dbReference type="Proteomes" id="UP000714420"/>
    </source>
</evidence>
<dbReference type="InterPro" id="IPR009057">
    <property type="entry name" value="Homeodomain-like_sf"/>
</dbReference>
<keyword evidence="6" id="KW-1185">Reference proteome</keyword>
<feature type="domain" description="HTH araC/xylS-type" evidence="4">
    <location>
        <begin position="2"/>
        <end position="100"/>
    </location>
</feature>
<dbReference type="PRINTS" id="PR00032">
    <property type="entry name" value="HTHARAC"/>
</dbReference>
<accession>A0ABX2APS2</accession>
<keyword evidence="2" id="KW-0238">DNA-binding</keyword>
<dbReference type="InterPro" id="IPR020449">
    <property type="entry name" value="Tscrpt_reg_AraC-type_HTH"/>
</dbReference>
<keyword evidence="3" id="KW-0804">Transcription</keyword>
<dbReference type="SUPFAM" id="SSF46689">
    <property type="entry name" value="Homeodomain-like"/>
    <property type="match status" value="2"/>
</dbReference>
<dbReference type="Proteomes" id="UP000714420">
    <property type="component" value="Unassembled WGS sequence"/>
</dbReference>
<evidence type="ECO:0000259" key="4">
    <source>
        <dbReference type="PROSITE" id="PS01124"/>
    </source>
</evidence>
<comment type="caution">
    <text evidence="5">The sequence shown here is derived from an EMBL/GenBank/DDBJ whole genome shotgun (WGS) entry which is preliminary data.</text>
</comment>
<protein>
    <submittedName>
        <fullName evidence="5">Helix-turn-helix transcriptional regulator</fullName>
    </submittedName>
</protein>
<dbReference type="RefSeq" id="WP_172277536.1">
    <property type="nucleotide sequence ID" value="NZ_CASGMU010000026.1"/>
</dbReference>
<dbReference type="EMBL" id="JABKKF010000021">
    <property type="protein sequence ID" value="NPD93248.1"/>
    <property type="molecule type" value="Genomic_DNA"/>
</dbReference>
<dbReference type="PANTHER" id="PTHR43280:SF27">
    <property type="entry name" value="TRANSCRIPTIONAL REGULATOR MTLR"/>
    <property type="match status" value="1"/>
</dbReference>
<name>A0ABX2APS2_9BACT</name>
<gene>
    <name evidence="5" type="ORF">HPS56_13100</name>
</gene>
<dbReference type="SMART" id="SM00342">
    <property type="entry name" value="HTH_ARAC"/>
    <property type="match status" value="1"/>
</dbReference>
<evidence type="ECO:0000256" key="1">
    <source>
        <dbReference type="ARBA" id="ARBA00023015"/>
    </source>
</evidence>
<dbReference type="PROSITE" id="PS01124">
    <property type="entry name" value="HTH_ARAC_FAMILY_2"/>
    <property type="match status" value="1"/>
</dbReference>
<organism evidence="5 6">
    <name type="scientific">Xylanibacter muris</name>
    <dbReference type="NCBI Taxonomy" id="2736290"/>
    <lineage>
        <taxon>Bacteria</taxon>
        <taxon>Pseudomonadati</taxon>
        <taxon>Bacteroidota</taxon>
        <taxon>Bacteroidia</taxon>
        <taxon>Bacteroidales</taxon>
        <taxon>Prevotellaceae</taxon>
        <taxon>Xylanibacter</taxon>
    </lineage>
</organism>
<reference evidence="5 6" key="1">
    <citation type="submission" date="2020-05" db="EMBL/GenBank/DDBJ databases">
        <title>Distinct polysaccharide utilization as determinants for interspecies competition between intestinal Prevotella spp.</title>
        <authorList>
            <person name="Galvez E.J.C."/>
            <person name="Iljazovic A."/>
            <person name="Strowig T."/>
        </authorList>
    </citation>
    <scope>NUCLEOTIDE SEQUENCE [LARGE SCALE GENOMIC DNA]</scope>
    <source>
        <strain evidence="5 6">PMUR</strain>
    </source>
</reference>
<dbReference type="PANTHER" id="PTHR43280">
    <property type="entry name" value="ARAC-FAMILY TRANSCRIPTIONAL REGULATOR"/>
    <property type="match status" value="1"/>
</dbReference>
<evidence type="ECO:0000256" key="3">
    <source>
        <dbReference type="ARBA" id="ARBA00023163"/>
    </source>
</evidence>